<keyword evidence="4" id="KW-1185">Reference proteome</keyword>
<comment type="caution">
    <text evidence="3">The sequence shown here is derived from an EMBL/GenBank/DDBJ whole genome shotgun (WGS) entry which is preliminary data.</text>
</comment>
<organism evidence="3 4">
    <name type="scientific">Actinidia rufa</name>
    <dbReference type="NCBI Taxonomy" id="165716"/>
    <lineage>
        <taxon>Eukaryota</taxon>
        <taxon>Viridiplantae</taxon>
        <taxon>Streptophyta</taxon>
        <taxon>Embryophyta</taxon>
        <taxon>Tracheophyta</taxon>
        <taxon>Spermatophyta</taxon>
        <taxon>Magnoliopsida</taxon>
        <taxon>eudicotyledons</taxon>
        <taxon>Gunneridae</taxon>
        <taxon>Pentapetalae</taxon>
        <taxon>asterids</taxon>
        <taxon>Ericales</taxon>
        <taxon>Actinidiaceae</taxon>
        <taxon>Actinidia</taxon>
    </lineage>
</organism>
<feature type="chain" id="PRO_5029752290" evidence="2">
    <location>
        <begin position="23"/>
        <end position="79"/>
    </location>
</feature>
<feature type="signal peptide" evidence="2">
    <location>
        <begin position="1"/>
        <end position="22"/>
    </location>
</feature>
<dbReference type="AlphaFoldDB" id="A0A7J0FFX5"/>
<keyword evidence="2" id="KW-0732">Signal</keyword>
<dbReference type="EMBL" id="BJWL01000012">
    <property type="protein sequence ID" value="GFY97588.1"/>
    <property type="molecule type" value="Genomic_DNA"/>
</dbReference>
<reference evidence="3 4" key="1">
    <citation type="submission" date="2019-07" db="EMBL/GenBank/DDBJ databases">
        <title>De Novo Assembly of kiwifruit Actinidia rufa.</title>
        <authorList>
            <person name="Sugita-Konishi S."/>
            <person name="Sato K."/>
            <person name="Mori E."/>
            <person name="Abe Y."/>
            <person name="Kisaki G."/>
            <person name="Hamano K."/>
            <person name="Suezawa K."/>
            <person name="Otani M."/>
            <person name="Fukuda T."/>
            <person name="Manabe T."/>
            <person name="Gomi K."/>
            <person name="Tabuchi M."/>
            <person name="Akimitsu K."/>
            <person name="Kataoka I."/>
        </authorList>
    </citation>
    <scope>NUCLEOTIDE SEQUENCE [LARGE SCALE GENOMIC DNA]</scope>
    <source>
        <strain evidence="4">cv. Fuchu</strain>
    </source>
</reference>
<sequence length="79" mass="8625">MAMSRGMILASVIALIMTCSLATTGNGAKDENGHEFPCGRKHPERCSLQNNGDDRARKLLFDSLPEDAMFQSDDIVMGH</sequence>
<dbReference type="Proteomes" id="UP000585474">
    <property type="component" value="Unassembled WGS sequence"/>
</dbReference>
<accession>A0A7J0FFX5</accession>
<evidence type="ECO:0000313" key="4">
    <source>
        <dbReference type="Proteomes" id="UP000585474"/>
    </source>
</evidence>
<protein>
    <submittedName>
        <fullName evidence="3">Uncharacterized protein</fullName>
    </submittedName>
</protein>
<evidence type="ECO:0000256" key="2">
    <source>
        <dbReference type="SAM" id="SignalP"/>
    </source>
</evidence>
<proteinExistence type="predicted"/>
<name>A0A7J0FFX5_9ERIC</name>
<evidence type="ECO:0000313" key="3">
    <source>
        <dbReference type="EMBL" id="GFY97588.1"/>
    </source>
</evidence>
<feature type="compositionally biased region" description="Basic and acidic residues" evidence="1">
    <location>
        <begin position="29"/>
        <end position="38"/>
    </location>
</feature>
<evidence type="ECO:0000256" key="1">
    <source>
        <dbReference type="SAM" id="MobiDB-lite"/>
    </source>
</evidence>
<gene>
    <name evidence="3" type="ORF">Acr_12g0001290</name>
</gene>
<feature type="region of interest" description="Disordered" evidence="1">
    <location>
        <begin position="29"/>
        <end position="50"/>
    </location>
</feature>